<dbReference type="Proteomes" id="UP001604282">
    <property type="component" value="Unassembled WGS sequence"/>
</dbReference>
<proteinExistence type="predicted"/>
<feature type="domain" description="AB hydrolase-1" evidence="1">
    <location>
        <begin position="26"/>
        <end position="272"/>
    </location>
</feature>
<accession>A0ABW7BTJ9</accession>
<dbReference type="InterPro" id="IPR050471">
    <property type="entry name" value="AB_hydrolase"/>
</dbReference>
<evidence type="ECO:0000259" key="1">
    <source>
        <dbReference type="Pfam" id="PF00561"/>
    </source>
</evidence>
<keyword evidence="3" id="KW-1185">Reference proteome</keyword>
<evidence type="ECO:0000313" key="3">
    <source>
        <dbReference type="Proteomes" id="UP001604282"/>
    </source>
</evidence>
<dbReference type="RefSeq" id="WP_392882345.1">
    <property type="nucleotide sequence ID" value="NZ_JBICZW010000009.1"/>
</dbReference>
<protein>
    <submittedName>
        <fullName evidence="2">Alpha/beta fold hydrolase</fullName>
    </submittedName>
</protein>
<name>A0ABW7BTJ9_9ACTN</name>
<comment type="caution">
    <text evidence="2">The sequence shown here is derived from an EMBL/GenBank/DDBJ whole genome shotgun (WGS) entry which is preliminary data.</text>
</comment>
<organism evidence="2 3">
    <name type="scientific">Streptomyces omiyaensis</name>
    <dbReference type="NCBI Taxonomy" id="68247"/>
    <lineage>
        <taxon>Bacteria</taxon>
        <taxon>Bacillati</taxon>
        <taxon>Actinomycetota</taxon>
        <taxon>Actinomycetes</taxon>
        <taxon>Kitasatosporales</taxon>
        <taxon>Streptomycetaceae</taxon>
        <taxon>Streptomyces</taxon>
    </lineage>
</organism>
<dbReference type="InterPro" id="IPR000073">
    <property type="entry name" value="AB_hydrolase_1"/>
</dbReference>
<reference evidence="2 3" key="1">
    <citation type="submission" date="2024-10" db="EMBL/GenBank/DDBJ databases">
        <title>The Natural Products Discovery Center: Release of the First 8490 Sequenced Strains for Exploring Actinobacteria Biosynthetic Diversity.</title>
        <authorList>
            <person name="Kalkreuter E."/>
            <person name="Kautsar S.A."/>
            <person name="Yang D."/>
            <person name="Bader C.D."/>
            <person name="Teijaro C.N."/>
            <person name="Fluegel L."/>
            <person name="Davis C.M."/>
            <person name="Simpson J.R."/>
            <person name="Lauterbach L."/>
            <person name="Steele A.D."/>
            <person name="Gui C."/>
            <person name="Meng S."/>
            <person name="Li G."/>
            <person name="Viehrig K."/>
            <person name="Ye F."/>
            <person name="Su P."/>
            <person name="Kiefer A.F."/>
            <person name="Nichols A."/>
            <person name="Cepeda A.J."/>
            <person name="Yan W."/>
            <person name="Fan B."/>
            <person name="Jiang Y."/>
            <person name="Adhikari A."/>
            <person name="Zheng C.-J."/>
            <person name="Schuster L."/>
            <person name="Cowan T.M."/>
            <person name="Smanski M.J."/>
            <person name="Chevrette M.G."/>
            <person name="De Carvalho L.P.S."/>
            <person name="Shen B."/>
        </authorList>
    </citation>
    <scope>NUCLEOTIDE SEQUENCE [LARGE SCALE GENOMIC DNA]</scope>
    <source>
        <strain evidence="2 3">NPDC048229</strain>
    </source>
</reference>
<dbReference type="SUPFAM" id="SSF53474">
    <property type="entry name" value="alpha/beta-Hydrolases"/>
    <property type="match status" value="1"/>
</dbReference>
<keyword evidence="2" id="KW-0378">Hydrolase</keyword>
<dbReference type="EMBL" id="JBICZW010000009">
    <property type="protein sequence ID" value="MFG3190478.1"/>
    <property type="molecule type" value="Genomic_DNA"/>
</dbReference>
<dbReference type="PANTHER" id="PTHR43433">
    <property type="entry name" value="HYDROLASE, ALPHA/BETA FOLD FAMILY PROTEIN"/>
    <property type="match status" value="1"/>
</dbReference>
<gene>
    <name evidence="2" type="ORF">ACGFYS_16235</name>
</gene>
<dbReference type="PANTHER" id="PTHR43433:SF5">
    <property type="entry name" value="AB HYDROLASE-1 DOMAIN-CONTAINING PROTEIN"/>
    <property type="match status" value="1"/>
</dbReference>
<dbReference type="Gene3D" id="3.40.50.1820">
    <property type="entry name" value="alpha/beta hydrolase"/>
    <property type="match status" value="1"/>
</dbReference>
<evidence type="ECO:0000313" key="2">
    <source>
        <dbReference type="EMBL" id="MFG3190478.1"/>
    </source>
</evidence>
<dbReference type="Pfam" id="PF00561">
    <property type="entry name" value="Abhydrolase_1"/>
    <property type="match status" value="1"/>
</dbReference>
<dbReference type="InterPro" id="IPR029058">
    <property type="entry name" value="AB_hydrolase_fold"/>
</dbReference>
<sequence length="291" mass="31388">MIRGRYVDVEPGVRLWAEERGDADRPPLLLVMGAQASGLAWPDGLVELLAARHRVIRYDHRDTGRSTWAFDENPYPLSRLAEDAVAVLDAFGVERAHVVGMSLGGLLTQLLVADHPDRLLGATVIGTAALSATPYVRPDGVRVPVEELPGPARHLLEFWSLPEEDRDPEAELDHRVEHWRALAGDGLPFDADWFRAQERAIVAHTGHHRPGTAHARADASGLLRTDELAATAVPVLVISAPAEPVAPPPHAEHLAQVVRGARLAEIPGMGHALPPAVHAPLAQAVLRHTGA</sequence>
<dbReference type="GO" id="GO:0016787">
    <property type="term" value="F:hydrolase activity"/>
    <property type="evidence" value="ECO:0007669"/>
    <property type="project" value="UniProtKB-KW"/>
</dbReference>